<dbReference type="GeneID" id="36409270"/>
<proteinExistence type="predicted"/>
<reference evidence="2" key="1">
    <citation type="submission" date="2014-09" db="EMBL/GenBank/DDBJ databases">
        <authorList>
            <person name="Sharma Rahul"/>
            <person name="Thines Marco"/>
        </authorList>
    </citation>
    <scope>NUCLEOTIDE SEQUENCE [LARGE SCALE GENOMIC DNA]</scope>
</reference>
<name>A0A0P1ARE2_PLAHL</name>
<evidence type="ECO:0000313" key="1">
    <source>
        <dbReference type="EMBL" id="CEG43936.1"/>
    </source>
</evidence>
<accession>A0A0P1ARE2</accession>
<protein>
    <submittedName>
        <fullName evidence="1">Uncharacterized protein</fullName>
    </submittedName>
</protein>
<dbReference type="AlphaFoldDB" id="A0A0P1ARE2"/>
<dbReference type="EMBL" id="CCYD01000810">
    <property type="protein sequence ID" value="CEG43936.1"/>
    <property type="molecule type" value="Genomic_DNA"/>
</dbReference>
<evidence type="ECO:0000313" key="2">
    <source>
        <dbReference type="Proteomes" id="UP000054928"/>
    </source>
</evidence>
<dbReference type="Proteomes" id="UP000054928">
    <property type="component" value="Unassembled WGS sequence"/>
</dbReference>
<organism evidence="1 2">
    <name type="scientific">Plasmopara halstedii</name>
    <name type="common">Downy mildew of sunflower</name>
    <dbReference type="NCBI Taxonomy" id="4781"/>
    <lineage>
        <taxon>Eukaryota</taxon>
        <taxon>Sar</taxon>
        <taxon>Stramenopiles</taxon>
        <taxon>Oomycota</taxon>
        <taxon>Peronosporomycetes</taxon>
        <taxon>Peronosporales</taxon>
        <taxon>Peronosporaceae</taxon>
        <taxon>Plasmopara</taxon>
    </lineage>
</organism>
<sequence>MSDGWMKGKIIGCQKTLLPLLQEHTASKIEKHDRTEALSSAQEAETAKNATKILVHSGRNTAISSRIGYNC</sequence>
<keyword evidence="2" id="KW-1185">Reference proteome</keyword>
<dbReference type="RefSeq" id="XP_024580305.1">
    <property type="nucleotide sequence ID" value="XM_024729982.1"/>
</dbReference>